<gene>
    <name evidence="5 8" type="primary">lipB</name>
    <name evidence="8" type="ORF">GCM10023342_12720</name>
</gene>
<organism evidence="8 9">
    <name type="scientific">Modicisalibacter zincidurans</name>
    <dbReference type="NCBI Taxonomy" id="1178777"/>
    <lineage>
        <taxon>Bacteria</taxon>
        <taxon>Pseudomonadati</taxon>
        <taxon>Pseudomonadota</taxon>
        <taxon>Gammaproteobacteria</taxon>
        <taxon>Oceanospirillales</taxon>
        <taxon>Halomonadaceae</taxon>
        <taxon>Modicisalibacter</taxon>
    </lineage>
</organism>
<dbReference type="PIRSF" id="PIRSF016262">
    <property type="entry name" value="LPLase"/>
    <property type="match status" value="1"/>
</dbReference>
<keyword evidence="3 5" id="KW-0012">Acyltransferase</keyword>
<comment type="subcellular location">
    <subcellularLocation>
        <location evidence="5">Cytoplasm</location>
    </subcellularLocation>
</comment>
<protein>
    <recommendedName>
        <fullName evidence="5 6">Octanoyltransferase</fullName>
        <ecNumber evidence="5 6">2.3.1.181</ecNumber>
    </recommendedName>
    <alternativeName>
        <fullName evidence="5">Lipoate-protein ligase B</fullName>
    </alternativeName>
    <alternativeName>
        <fullName evidence="5">Lipoyl/octanoyl transferase</fullName>
    </alternativeName>
    <alternativeName>
        <fullName evidence="5">Octanoyl-[acyl-carrier-protein]-protein N-octanoyltransferase</fullName>
    </alternativeName>
</protein>
<comment type="miscellaneous">
    <text evidence="5">In the reaction, the free carboxyl group of octanoic acid is attached via an amide linkage to the epsilon-amino group of a specific lysine residue of lipoyl domains of lipoate-dependent enzymes.</text>
</comment>
<dbReference type="InterPro" id="IPR020605">
    <property type="entry name" value="Octanoyltransferase_CS"/>
</dbReference>
<keyword evidence="2 5" id="KW-0808">Transferase</keyword>
<dbReference type="Pfam" id="PF21948">
    <property type="entry name" value="LplA-B_cat"/>
    <property type="match status" value="1"/>
</dbReference>
<evidence type="ECO:0000259" key="7">
    <source>
        <dbReference type="PROSITE" id="PS51733"/>
    </source>
</evidence>
<comment type="catalytic activity">
    <reaction evidence="5 6">
        <text>octanoyl-[ACP] + L-lysyl-[protein] = N(6)-octanoyl-L-lysyl-[protein] + holo-[ACP] + H(+)</text>
        <dbReference type="Rhea" id="RHEA:17665"/>
        <dbReference type="Rhea" id="RHEA-COMP:9636"/>
        <dbReference type="Rhea" id="RHEA-COMP:9685"/>
        <dbReference type="Rhea" id="RHEA-COMP:9752"/>
        <dbReference type="Rhea" id="RHEA-COMP:9928"/>
        <dbReference type="ChEBI" id="CHEBI:15378"/>
        <dbReference type="ChEBI" id="CHEBI:29969"/>
        <dbReference type="ChEBI" id="CHEBI:64479"/>
        <dbReference type="ChEBI" id="CHEBI:78463"/>
        <dbReference type="ChEBI" id="CHEBI:78809"/>
        <dbReference type="EC" id="2.3.1.181"/>
    </reaction>
</comment>
<evidence type="ECO:0000256" key="4">
    <source>
        <dbReference type="ARBA" id="ARBA00024732"/>
    </source>
</evidence>
<dbReference type="Gene3D" id="3.30.930.10">
    <property type="entry name" value="Bira Bifunctional Protein, Domain 2"/>
    <property type="match status" value="1"/>
</dbReference>
<dbReference type="InterPro" id="IPR045864">
    <property type="entry name" value="aa-tRNA-synth_II/BPL/LPL"/>
</dbReference>
<comment type="function">
    <text evidence="4 5 6">Catalyzes the transfer of endogenously produced octanoic acid from octanoyl-acyl-carrier-protein onto the lipoyl domains of lipoate-dependent enzymes. Lipoyl-ACP can also act as a substrate although octanoyl-ACP is likely to be the physiological substrate.</text>
</comment>
<keyword evidence="9" id="KW-1185">Reference proteome</keyword>
<dbReference type="PANTHER" id="PTHR10993:SF7">
    <property type="entry name" value="LIPOYLTRANSFERASE 2, MITOCHONDRIAL-RELATED"/>
    <property type="match status" value="1"/>
</dbReference>
<evidence type="ECO:0000256" key="1">
    <source>
        <dbReference type="ARBA" id="ARBA00004821"/>
    </source>
</evidence>
<comment type="pathway">
    <text evidence="1 5 6">Protein modification; protein lipoylation via endogenous pathway; protein N(6)-(lipoyl)lysine from octanoyl-[acyl-carrier-protein]: step 1/2.</text>
</comment>
<evidence type="ECO:0000256" key="3">
    <source>
        <dbReference type="ARBA" id="ARBA00023315"/>
    </source>
</evidence>
<dbReference type="SUPFAM" id="SSF55681">
    <property type="entry name" value="Class II aaRS and biotin synthetases"/>
    <property type="match status" value="1"/>
</dbReference>
<comment type="similarity">
    <text evidence="5 6">Belongs to the LipB family.</text>
</comment>
<dbReference type="PROSITE" id="PS51733">
    <property type="entry name" value="BPL_LPL_CATALYTIC"/>
    <property type="match status" value="1"/>
</dbReference>
<feature type="site" description="Lowers pKa of active site Cys" evidence="5">
    <location>
        <position position="139"/>
    </location>
</feature>
<accession>A0ABP9R9P2</accession>
<name>A0ABP9R9P2_9GAMM</name>
<keyword evidence="5" id="KW-0963">Cytoplasm</keyword>
<evidence type="ECO:0000256" key="6">
    <source>
        <dbReference type="PIRNR" id="PIRNR016262"/>
    </source>
</evidence>
<dbReference type="InterPro" id="IPR004143">
    <property type="entry name" value="BPL_LPL_catalytic"/>
</dbReference>
<dbReference type="GO" id="GO:0016740">
    <property type="term" value="F:transferase activity"/>
    <property type="evidence" value="ECO:0007669"/>
    <property type="project" value="UniProtKB-KW"/>
</dbReference>
<evidence type="ECO:0000256" key="5">
    <source>
        <dbReference type="HAMAP-Rule" id="MF_00013"/>
    </source>
</evidence>
<evidence type="ECO:0000256" key="2">
    <source>
        <dbReference type="ARBA" id="ARBA00022679"/>
    </source>
</evidence>
<comment type="caution">
    <text evidence="8">The sequence shown here is derived from an EMBL/GenBank/DDBJ whole genome shotgun (WGS) entry which is preliminary data.</text>
</comment>
<dbReference type="EMBL" id="BAABKI010000013">
    <property type="protein sequence ID" value="GAA5173623.1"/>
    <property type="molecule type" value="Genomic_DNA"/>
</dbReference>
<reference evidence="9" key="1">
    <citation type="journal article" date="2019" name="Int. J. Syst. Evol. Microbiol.">
        <title>The Global Catalogue of Microorganisms (GCM) 10K type strain sequencing project: providing services to taxonomists for standard genome sequencing and annotation.</title>
        <authorList>
            <consortium name="The Broad Institute Genomics Platform"/>
            <consortium name="The Broad Institute Genome Sequencing Center for Infectious Disease"/>
            <person name="Wu L."/>
            <person name="Ma J."/>
        </authorList>
    </citation>
    <scope>NUCLEOTIDE SEQUENCE [LARGE SCALE GENOMIC DNA]</scope>
    <source>
        <strain evidence="9">JCM 18472</strain>
    </source>
</reference>
<dbReference type="NCBIfam" id="NF010922">
    <property type="entry name" value="PRK14342.1"/>
    <property type="match status" value="1"/>
</dbReference>
<sequence>MDAASAAAPIRVFQLGRQAYLPVWQAMRELTDSRDAATPDQFWVVEHEPVFTQGQAGKPEHLLMPGDIPVVQTDRGGQVTYHGPGQLVLYPLLDVRRGRIGVRDLVSALEQAVIGVLADAGIEAHARPDAPGVYVNEAKIASLGLRIRRGASFHGVALNVTGDLSPFQRINPCGYAGMQMVRLADLVEEPCLPAVAQRLIAHLAGRLGRNTAAAMPGELPEHCLAQGLSYRVSA</sequence>
<dbReference type="NCBIfam" id="TIGR00214">
    <property type="entry name" value="lipB"/>
    <property type="match status" value="1"/>
</dbReference>
<feature type="binding site" evidence="5">
    <location>
        <begin position="142"/>
        <end position="144"/>
    </location>
    <ligand>
        <name>substrate</name>
    </ligand>
</feature>
<feature type="binding site" evidence="5">
    <location>
        <begin position="155"/>
        <end position="157"/>
    </location>
    <ligand>
        <name>substrate</name>
    </ligand>
</feature>
<feature type="active site" description="Acyl-thioester intermediate" evidence="5">
    <location>
        <position position="173"/>
    </location>
</feature>
<dbReference type="Proteomes" id="UP001500074">
    <property type="component" value="Unassembled WGS sequence"/>
</dbReference>
<evidence type="ECO:0000313" key="9">
    <source>
        <dbReference type="Proteomes" id="UP001500074"/>
    </source>
</evidence>
<feature type="binding site" evidence="5">
    <location>
        <begin position="75"/>
        <end position="82"/>
    </location>
    <ligand>
        <name>substrate</name>
    </ligand>
</feature>
<feature type="domain" description="BPL/LPL catalytic" evidence="7">
    <location>
        <begin position="36"/>
        <end position="211"/>
    </location>
</feature>
<evidence type="ECO:0000313" key="8">
    <source>
        <dbReference type="EMBL" id="GAA5173623.1"/>
    </source>
</evidence>
<proteinExistence type="inferred from homology"/>
<dbReference type="PANTHER" id="PTHR10993">
    <property type="entry name" value="OCTANOYLTRANSFERASE"/>
    <property type="match status" value="1"/>
</dbReference>
<dbReference type="PROSITE" id="PS01313">
    <property type="entry name" value="LIPB"/>
    <property type="match status" value="1"/>
</dbReference>
<dbReference type="EC" id="2.3.1.181" evidence="5 6"/>
<dbReference type="InterPro" id="IPR000544">
    <property type="entry name" value="Octanoyltransferase"/>
</dbReference>
<dbReference type="RefSeq" id="WP_084173333.1">
    <property type="nucleotide sequence ID" value="NZ_BAABKI010000013.1"/>
</dbReference>
<dbReference type="HAMAP" id="MF_00013">
    <property type="entry name" value="LipB"/>
    <property type="match status" value="1"/>
</dbReference>
<dbReference type="CDD" id="cd16444">
    <property type="entry name" value="LipB"/>
    <property type="match status" value="1"/>
</dbReference>